<dbReference type="RefSeq" id="WP_191170965.1">
    <property type="nucleotide sequence ID" value="NZ_JACXZS010000003.1"/>
</dbReference>
<name>A0ABR8NLM6_9MICO</name>
<gene>
    <name evidence="1" type="ORF">IF188_06470</name>
</gene>
<evidence type="ECO:0000313" key="2">
    <source>
        <dbReference type="Proteomes" id="UP000598426"/>
    </source>
</evidence>
<dbReference type="EMBL" id="JACXZS010000003">
    <property type="protein sequence ID" value="MBD3941342.1"/>
    <property type="molecule type" value="Genomic_DNA"/>
</dbReference>
<evidence type="ECO:0008006" key="3">
    <source>
        <dbReference type="Google" id="ProtNLM"/>
    </source>
</evidence>
<dbReference type="InterPro" id="IPR032466">
    <property type="entry name" value="Metal_Hydrolase"/>
</dbReference>
<keyword evidence="2" id="KW-1185">Reference proteome</keyword>
<comment type="caution">
    <text evidence="1">The sequence shown here is derived from an EMBL/GenBank/DDBJ whole genome shotgun (WGS) entry which is preliminary data.</text>
</comment>
<dbReference type="PANTHER" id="PTHR43135">
    <property type="entry name" value="ALPHA-D-RIBOSE 1-METHYLPHOSPHONATE 5-TRIPHOSPHATE DIPHOSPHATASE"/>
    <property type="match status" value="1"/>
</dbReference>
<dbReference type="Proteomes" id="UP000598426">
    <property type="component" value="Unassembled WGS sequence"/>
</dbReference>
<organism evidence="1 2">
    <name type="scientific">Microbacterium helvum</name>
    <dbReference type="NCBI Taxonomy" id="2773713"/>
    <lineage>
        <taxon>Bacteria</taxon>
        <taxon>Bacillati</taxon>
        <taxon>Actinomycetota</taxon>
        <taxon>Actinomycetes</taxon>
        <taxon>Micrococcales</taxon>
        <taxon>Microbacteriaceae</taxon>
        <taxon>Microbacterium</taxon>
    </lineage>
</organism>
<reference evidence="1 2" key="1">
    <citation type="submission" date="2020-09" db="EMBL/GenBank/DDBJ databases">
        <title>Isolation and identification of active actinomycetes.</title>
        <authorList>
            <person name="Li X."/>
        </authorList>
    </citation>
    <scope>NUCLEOTIDE SEQUENCE [LARGE SCALE GENOMIC DNA]</scope>
    <source>
        <strain evidence="1 2">NEAU-LLC</strain>
    </source>
</reference>
<dbReference type="Gene3D" id="3.20.20.140">
    <property type="entry name" value="Metal-dependent hydrolases"/>
    <property type="match status" value="1"/>
</dbReference>
<dbReference type="PANTHER" id="PTHR43135:SF3">
    <property type="entry name" value="ALPHA-D-RIBOSE 1-METHYLPHOSPHONATE 5-TRIPHOSPHATE DIPHOSPHATASE"/>
    <property type="match status" value="1"/>
</dbReference>
<protein>
    <recommendedName>
        <fullName evidence="3">Amidohydrolase</fullName>
    </recommendedName>
</protein>
<proteinExistence type="predicted"/>
<accession>A0ABR8NLM6</accession>
<dbReference type="InterPro" id="IPR051781">
    <property type="entry name" value="Metallo-dep_Hydrolase"/>
</dbReference>
<sequence length="325" mass="33062">MTRDPFALRDLLGPDAAFCRRAITGEHGVSLPPFTDHHVHLHLIDETSLAAGGIAAVLDLGGDPLALAQRDPHGIPRVAYAGAFLTAPGGYPSERSWAPPAVVREITDPSAHPGVAGGAATAVDEQASFGASVIKVALNSTTGPVPDAATLAAVIATAHERGLPVVAHAEGEGMPRLAADAGVDAFAHTPFSGIVDRAVIVRAVATGQVWISTLAIHDDPAAADAARANLAAFAAAGGRVLYGTDLGNGQRPVGVVPEEIAELDSAGVRGVALITAMADPWPAAAPPSGVSTFIAGDPPTDLDDVAEWLRGATVVPTEELIHDER</sequence>
<evidence type="ECO:0000313" key="1">
    <source>
        <dbReference type="EMBL" id="MBD3941342.1"/>
    </source>
</evidence>
<dbReference type="SUPFAM" id="SSF51556">
    <property type="entry name" value="Metallo-dependent hydrolases"/>
    <property type="match status" value="1"/>
</dbReference>